<dbReference type="PROSITE" id="PS50893">
    <property type="entry name" value="ABC_TRANSPORTER_2"/>
    <property type="match status" value="1"/>
</dbReference>
<evidence type="ECO:0000256" key="1">
    <source>
        <dbReference type="ARBA" id="ARBA00004651"/>
    </source>
</evidence>
<dbReference type="PANTHER" id="PTHR43394:SF1">
    <property type="entry name" value="ATP-BINDING CASSETTE SUB-FAMILY B MEMBER 10, MITOCHONDRIAL"/>
    <property type="match status" value="1"/>
</dbReference>
<dbReference type="InterPro" id="IPR039421">
    <property type="entry name" value="Type_1_exporter"/>
</dbReference>
<evidence type="ECO:0000256" key="6">
    <source>
        <dbReference type="ARBA" id="ARBA00022840"/>
    </source>
</evidence>
<dbReference type="PROSITE" id="PS00211">
    <property type="entry name" value="ABC_TRANSPORTER_1"/>
    <property type="match status" value="1"/>
</dbReference>
<dbReference type="InterPro" id="IPR027417">
    <property type="entry name" value="P-loop_NTPase"/>
</dbReference>
<dbReference type="InterPro" id="IPR017871">
    <property type="entry name" value="ABC_transporter-like_CS"/>
</dbReference>
<accession>A0A4Y8KZL8</accession>
<dbReference type="SMART" id="SM00382">
    <property type="entry name" value="AAA"/>
    <property type="match status" value="1"/>
</dbReference>
<reference evidence="12 13" key="1">
    <citation type="submission" date="2019-03" db="EMBL/GenBank/DDBJ databases">
        <title>San Antonio Military Medical Center submission to MRSN (WRAIR), pending publication.</title>
        <authorList>
            <person name="Blyth D.M."/>
            <person name="Mccarthy S.L."/>
            <person name="Schall S.E."/>
            <person name="Stam J.A."/>
            <person name="Ong A.C."/>
            <person name="Mcgann P.T."/>
        </authorList>
    </citation>
    <scope>NUCLEOTIDE SEQUENCE [LARGE SCALE GENOMIC DNA]</scope>
    <source>
        <strain evidence="12 13">MRSN571793</strain>
    </source>
</reference>
<dbReference type="Gene3D" id="3.40.50.300">
    <property type="entry name" value="P-loop containing nucleotide triphosphate hydrolases"/>
    <property type="match status" value="1"/>
</dbReference>
<evidence type="ECO:0000256" key="7">
    <source>
        <dbReference type="ARBA" id="ARBA00022989"/>
    </source>
</evidence>
<proteinExistence type="predicted"/>
<evidence type="ECO:0000256" key="4">
    <source>
        <dbReference type="ARBA" id="ARBA00022692"/>
    </source>
</evidence>
<dbReference type="InterPro" id="IPR003593">
    <property type="entry name" value="AAA+_ATPase"/>
</dbReference>
<comment type="caution">
    <text evidence="12">The sequence shown here is derived from an EMBL/GenBank/DDBJ whole genome shotgun (WGS) entry which is preliminary data.</text>
</comment>
<dbReference type="Gene3D" id="1.20.1560.10">
    <property type="entry name" value="ABC transporter type 1, transmembrane domain"/>
    <property type="match status" value="1"/>
</dbReference>
<feature type="transmembrane region" description="Helical" evidence="9">
    <location>
        <begin position="126"/>
        <end position="149"/>
    </location>
</feature>
<feature type="transmembrane region" description="Helical" evidence="9">
    <location>
        <begin position="278"/>
        <end position="297"/>
    </location>
</feature>
<dbReference type="FunFam" id="3.40.50.300:FF:000221">
    <property type="entry name" value="Multidrug ABC transporter ATP-binding protein"/>
    <property type="match status" value="1"/>
</dbReference>
<sequence>MKKYWEILKRYKVGLLVSPLFVLVNVSSESIQPLFMARIIDEGVMERNLSAITSIGLYMLLVSVAGLAASIANIYTSSRTSIGFGTDLRNSLFRKIQELSFSDIDKFNSASLITRLTNDITKIQHIVLILMRIFLRAPLMIIMSVFFVVKINKELSLVLIAAIPILSISIYLILRKGFPLFVKVQQLVDRLNGIVRENLINIRVVKSFVREDFEEEKFTRSSQDLQDMVVRASNIVVSAFPIMQLIMNLSVIAILWFGGVKVIHGDLKVGELISFVNYLAQILISLMMLSMIMMSFARASASSKRILEVLDTDPSLANTEKGLQAKHLIEQGNISFRHVDFRHRDGAEDILKDINFHIRSGETIAIVGATGSAKSSMVQLIPRLYDATAGEVMINNINVKDYHLDELHNKIGMVLQKNELFTGSIIENIRWGKPDASQEEIKAAAKVAQAHDFIMSFTDGYDTLLGRGGVNVSGGQKQRICIARALIRKPKILILDDSTSAVDSDTEQKIRAGLASVLKDTTVLIITQRLNTMQSADRVIVLEDGRVEAIGTPSELIEKSKIYQEIYNSQQLVF</sequence>
<dbReference type="Proteomes" id="UP000297861">
    <property type="component" value="Unassembled WGS sequence"/>
</dbReference>
<dbReference type="InterPro" id="IPR036640">
    <property type="entry name" value="ABC1_TM_sf"/>
</dbReference>
<dbReference type="InterPro" id="IPR011527">
    <property type="entry name" value="ABC1_TM_dom"/>
</dbReference>
<evidence type="ECO:0000256" key="2">
    <source>
        <dbReference type="ARBA" id="ARBA00022448"/>
    </source>
</evidence>
<evidence type="ECO:0000259" key="11">
    <source>
        <dbReference type="PROSITE" id="PS50929"/>
    </source>
</evidence>
<dbReference type="SUPFAM" id="SSF90123">
    <property type="entry name" value="ABC transporter transmembrane region"/>
    <property type="match status" value="1"/>
</dbReference>
<name>A0A4Y8KZL8_9BACT</name>
<dbReference type="CDD" id="cd18548">
    <property type="entry name" value="ABC_6TM_Tm287_like"/>
    <property type="match status" value="1"/>
</dbReference>
<feature type="transmembrane region" description="Helical" evidence="9">
    <location>
        <begin position="235"/>
        <end position="258"/>
    </location>
</feature>
<feature type="transmembrane region" description="Helical" evidence="9">
    <location>
        <begin position="155"/>
        <end position="174"/>
    </location>
</feature>
<keyword evidence="4 9" id="KW-0812">Transmembrane</keyword>
<comment type="subcellular location">
    <subcellularLocation>
        <location evidence="1">Cell membrane</location>
        <topology evidence="1">Multi-pass membrane protein</topology>
    </subcellularLocation>
</comment>
<organism evidence="12 13">
    <name type="scientific">Dysgonomonas capnocytophagoides</name>
    <dbReference type="NCBI Taxonomy" id="45254"/>
    <lineage>
        <taxon>Bacteria</taxon>
        <taxon>Pseudomonadati</taxon>
        <taxon>Bacteroidota</taxon>
        <taxon>Bacteroidia</taxon>
        <taxon>Bacteroidales</taxon>
        <taxon>Dysgonomonadaceae</taxon>
        <taxon>Dysgonomonas</taxon>
    </lineage>
</organism>
<evidence type="ECO:0000313" key="13">
    <source>
        <dbReference type="Proteomes" id="UP000297861"/>
    </source>
</evidence>
<keyword evidence="7 9" id="KW-1133">Transmembrane helix</keyword>
<keyword evidence="13" id="KW-1185">Reference proteome</keyword>
<dbReference type="SUPFAM" id="SSF52540">
    <property type="entry name" value="P-loop containing nucleoside triphosphate hydrolases"/>
    <property type="match status" value="1"/>
</dbReference>
<gene>
    <name evidence="12" type="ORF">E2605_14215</name>
</gene>
<dbReference type="InterPro" id="IPR003439">
    <property type="entry name" value="ABC_transporter-like_ATP-bd"/>
</dbReference>
<dbReference type="PANTHER" id="PTHR43394">
    <property type="entry name" value="ATP-DEPENDENT PERMEASE MDL1, MITOCHONDRIAL"/>
    <property type="match status" value="1"/>
</dbReference>
<feature type="domain" description="ABC transporter" evidence="10">
    <location>
        <begin position="334"/>
        <end position="569"/>
    </location>
</feature>
<dbReference type="Pfam" id="PF00005">
    <property type="entry name" value="ABC_tran"/>
    <property type="match status" value="1"/>
</dbReference>
<feature type="domain" description="ABC transmembrane type-1" evidence="11">
    <location>
        <begin position="16"/>
        <end position="298"/>
    </location>
</feature>
<dbReference type="GO" id="GO:0016887">
    <property type="term" value="F:ATP hydrolysis activity"/>
    <property type="evidence" value="ECO:0007669"/>
    <property type="project" value="InterPro"/>
</dbReference>
<keyword evidence="5" id="KW-0547">Nucleotide-binding</keyword>
<evidence type="ECO:0000256" key="5">
    <source>
        <dbReference type="ARBA" id="ARBA00022741"/>
    </source>
</evidence>
<dbReference type="GO" id="GO:0005524">
    <property type="term" value="F:ATP binding"/>
    <property type="evidence" value="ECO:0007669"/>
    <property type="project" value="UniProtKB-KW"/>
</dbReference>
<keyword evidence="6 12" id="KW-0067">ATP-binding</keyword>
<keyword evidence="8 9" id="KW-0472">Membrane</keyword>
<evidence type="ECO:0000256" key="9">
    <source>
        <dbReference type="SAM" id="Phobius"/>
    </source>
</evidence>
<dbReference type="RefSeq" id="WP_026626052.1">
    <property type="nucleotide sequence ID" value="NZ_JAWZLG010000062.1"/>
</dbReference>
<dbReference type="STRING" id="1121485.GCA_000426485_02112"/>
<dbReference type="OrthoDB" id="9760358at2"/>
<dbReference type="GO" id="GO:0005886">
    <property type="term" value="C:plasma membrane"/>
    <property type="evidence" value="ECO:0007669"/>
    <property type="project" value="UniProtKB-SubCell"/>
</dbReference>
<dbReference type="EMBL" id="SOML01000009">
    <property type="protein sequence ID" value="TFD94971.1"/>
    <property type="molecule type" value="Genomic_DNA"/>
</dbReference>
<evidence type="ECO:0000256" key="3">
    <source>
        <dbReference type="ARBA" id="ARBA00022475"/>
    </source>
</evidence>
<evidence type="ECO:0000313" key="12">
    <source>
        <dbReference type="EMBL" id="TFD94971.1"/>
    </source>
</evidence>
<keyword evidence="2" id="KW-0813">Transport</keyword>
<dbReference type="AlphaFoldDB" id="A0A4Y8KZL8"/>
<dbReference type="GO" id="GO:0015421">
    <property type="term" value="F:ABC-type oligopeptide transporter activity"/>
    <property type="evidence" value="ECO:0007669"/>
    <property type="project" value="TreeGrafter"/>
</dbReference>
<keyword evidence="3" id="KW-1003">Cell membrane</keyword>
<dbReference type="PROSITE" id="PS50929">
    <property type="entry name" value="ABC_TM1F"/>
    <property type="match status" value="1"/>
</dbReference>
<dbReference type="Pfam" id="PF00664">
    <property type="entry name" value="ABC_membrane"/>
    <property type="match status" value="1"/>
</dbReference>
<feature type="transmembrane region" description="Helical" evidence="9">
    <location>
        <begin position="52"/>
        <end position="75"/>
    </location>
</feature>
<evidence type="ECO:0000259" key="10">
    <source>
        <dbReference type="PROSITE" id="PS50893"/>
    </source>
</evidence>
<evidence type="ECO:0000256" key="8">
    <source>
        <dbReference type="ARBA" id="ARBA00023136"/>
    </source>
</evidence>
<protein>
    <submittedName>
        <fullName evidence="12">ABC transporter ATP-binding protein</fullName>
    </submittedName>
</protein>